<dbReference type="InterPro" id="IPR027051">
    <property type="entry name" value="XdhC_Rossmann_dom"/>
</dbReference>
<evidence type="ECO:0000313" key="3">
    <source>
        <dbReference type="Proteomes" id="UP000198802"/>
    </source>
</evidence>
<proteinExistence type="predicted"/>
<dbReference type="AlphaFoldDB" id="A0A0S4QI98"/>
<dbReference type="InterPro" id="IPR052698">
    <property type="entry name" value="MoCofactor_Util/Proc"/>
</dbReference>
<sequence>MHDLVQVLAADCEASDVVLARPVAARGIGVRSEGETLAVTADGSVLGELLGGAIDGPVRGAAASLIASSDTARVVPMHLPHGDAREAGLSCGGHVDVLLQRASALPAAAVERLRAGCLVALVTDLASGRSRAVEPGKPVRAPASVSVSVPASVSASVPAQAQPPDEEGGFADTVRRLLLAGRTAAAVEGATVVELFVPTTHLVLLGAGALAEAIAAQARLLGWRATTVGVAATGVGAVERLGPSGGLVAFAHDAAVDDPVLIAALRAGVGYVGALGSRRTHALRLERLRAAGVDDGDLARIHGPVGLDLGARTVTEIALAISAEALAVLTRRTPTPLRDGAGPIHR</sequence>
<evidence type="ECO:0000313" key="2">
    <source>
        <dbReference type="EMBL" id="CUU55301.1"/>
    </source>
</evidence>
<organism evidence="2 3">
    <name type="scientific">Parafrankia irregularis</name>
    <dbReference type="NCBI Taxonomy" id="795642"/>
    <lineage>
        <taxon>Bacteria</taxon>
        <taxon>Bacillati</taxon>
        <taxon>Actinomycetota</taxon>
        <taxon>Actinomycetes</taxon>
        <taxon>Frankiales</taxon>
        <taxon>Frankiaceae</taxon>
        <taxon>Parafrankia</taxon>
    </lineage>
</organism>
<dbReference type="Proteomes" id="UP000198802">
    <property type="component" value="Unassembled WGS sequence"/>
</dbReference>
<protein>
    <submittedName>
        <fullName evidence="2">Xanthine dehydrogenase accessory factor</fullName>
    </submittedName>
</protein>
<dbReference type="Pfam" id="PF13478">
    <property type="entry name" value="XdhC_C"/>
    <property type="match status" value="1"/>
</dbReference>
<dbReference type="RefSeq" id="WP_207550290.1">
    <property type="nucleotide sequence ID" value="NZ_FAOZ01000004.1"/>
</dbReference>
<dbReference type="PANTHER" id="PTHR30388">
    <property type="entry name" value="ALDEHYDE OXIDOREDUCTASE MOLYBDENUM COFACTOR ASSEMBLY PROTEIN"/>
    <property type="match status" value="1"/>
</dbReference>
<feature type="domain" description="XdhC Rossmann" evidence="1">
    <location>
        <begin position="202"/>
        <end position="324"/>
    </location>
</feature>
<accession>A0A0S4QI98</accession>
<keyword evidence="3" id="KW-1185">Reference proteome</keyword>
<dbReference type="Gene3D" id="3.40.50.720">
    <property type="entry name" value="NAD(P)-binding Rossmann-like Domain"/>
    <property type="match status" value="1"/>
</dbReference>
<gene>
    <name evidence="2" type="ORF">Ga0074812_104382</name>
</gene>
<dbReference type="PANTHER" id="PTHR30388:SF4">
    <property type="entry name" value="MOLYBDENUM COFACTOR INSERTION CHAPERONE PAOD"/>
    <property type="match status" value="1"/>
</dbReference>
<dbReference type="EMBL" id="FAOZ01000004">
    <property type="protein sequence ID" value="CUU55301.1"/>
    <property type="molecule type" value="Genomic_DNA"/>
</dbReference>
<evidence type="ECO:0000259" key="1">
    <source>
        <dbReference type="Pfam" id="PF13478"/>
    </source>
</evidence>
<reference evidence="3" key="1">
    <citation type="submission" date="2015-11" db="EMBL/GenBank/DDBJ databases">
        <authorList>
            <person name="Varghese N."/>
        </authorList>
    </citation>
    <scope>NUCLEOTIDE SEQUENCE [LARGE SCALE GENOMIC DNA]</scope>
    <source>
        <strain evidence="3">DSM 45899</strain>
    </source>
</reference>
<name>A0A0S4QI98_9ACTN</name>